<dbReference type="SUPFAM" id="SSF48452">
    <property type="entry name" value="TPR-like"/>
    <property type="match status" value="2"/>
</dbReference>
<protein>
    <submittedName>
        <fullName evidence="1">Uncharacterized protein</fullName>
    </submittedName>
</protein>
<dbReference type="InterPro" id="IPR019734">
    <property type="entry name" value="TPR_rpt"/>
</dbReference>
<dbReference type="EMBL" id="UOEA01000043">
    <property type="protein sequence ID" value="VAV83620.1"/>
    <property type="molecule type" value="Genomic_DNA"/>
</dbReference>
<organism evidence="1">
    <name type="scientific">hydrothermal vent metagenome</name>
    <dbReference type="NCBI Taxonomy" id="652676"/>
    <lineage>
        <taxon>unclassified sequences</taxon>
        <taxon>metagenomes</taxon>
        <taxon>ecological metagenomes</taxon>
    </lineage>
</organism>
<dbReference type="AlphaFoldDB" id="A0A3B0QQ52"/>
<gene>
    <name evidence="1" type="ORF">MNBD_DELTA01-2131</name>
</gene>
<sequence>MMSRERKILDTLLAGASKLRCAAFASLRAGTKGRMAAVLFCLVCLSFMASSCQTTAPVKKQALSKAAAVTPGADTWIITIKEWEDYMAFATDGKEVTVDMVLTILRFTDGYFDAKDIIYRRAVREYEQQQKLFMRGRLRSEPREPRREYTKLISYFRQIRKSYLSGYGSDALLYGIAYALYEEGRHEEAMFAFEELVRDYPPSTYFIESSFRLGEHYYDSFSNIDAMDAYLRVLEFPKSGFYDKALYKMGWLYYRIDEIEKSAEAFLKAFDRQGTYKKGGFQDEALSGVVMSLGRFVDHTKSLEFLGRQRLSDSSAVVYSRLADRLVAETRYREALKVYQFFVKKFPVSDKLPFIYDHMADLYDSLDEKDKSTEMRYLLITKFNPESLRAGGDADAGGVLAKLVADSIITLLRESQRTAGKAATGGGRDDLALSRIIRVARIYNESFVEGKLRKEVTIALAEALFEMEYYSKSASEYENAVALEDDLQKAGDIAYTAFLTYEIVFYRFDKDKRITTDIVRKLAAVSNQYRAAYEKAGKFEQVVYKLADVYARAGNYALASTLVADIARGKDAARAYKKAADFALSGGDLLSAEPLYANLVKVEGGTDNREKLAAIRYKIAEGLYDAGDNEAARDKFNEVYSTYKKSKVAESALIMIARIEMTVGEDDGFRAFKAAVMRIVKHNMLSKAPVALLVEAGRMIEDVEPAVGAGLYLYGATLAKGSTESFKLFYASALLYENAGMPVEQEKALRAAMRSKGVLPELRSELTYRLGYLQVELGRGSSALRTLKPLTDSKSWNDVYVIKARLLLLASRLEDYKAVRLTRPFEKTLKKKTRLIERLVRDYTHIASKASTVAPEVLPQVFFSMGSAFENFRDSILNSDRPRGLTEEEKTEYQFLLEEMAYPYDERSVEAYEKTLRSALVQTLYDKWLFMGVDRLAYLRPALYKRSFDTRGLEPLYQHEVVGRNKLRPLIIEEPSKVRGFIIKDDREDNPGEEAR</sequence>
<dbReference type="Gene3D" id="1.25.40.10">
    <property type="entry name" value="Tetratricopeptide repeat domain"/>
    <property type="match status" value="2"/>
</dbReference>
<evidence type="ECO:0000313" key="1">
    <source>
        <dbReference type="EMBL" id="VAV83620.1"/>
    </source>
</evidence>
<accession>A0A3B0QQ52</accession>
<dbReference type="InterPro" id="IPR011990">
    <property type="entry name" value="TPR-like_helical_dom_sf"/>
</dbReference>
<reference evidence="1" key="1">
    <citation type="submission" date="2018-06" db="EMBL/GenBank/DDBJ databases">
        <authorList>
            <person name="Zhirakovskaya E."/>
        </authorList>
    </citation>
    <scope>NUCLEOTIDE SEQUENCE</scope>
</reference>
<name>A0A3B0QQ52_9ZZZZ</name>
<dbReference type="Pfam" id="PF13174">
    <property type="entry name" value="TPR_6"/>
    <property type="match status" value="1"/>
</dbReference>
<proteinExistence type="predicted"/>